<feature type="domain" description="Lytic transglycosylase superhelical linker" evidence="5">
    <location>
        <begin position="412"/>
        <end position="452"/>
    </location>
</feature>
<comment type="similarity">
    <text evidence="1">Belongs to the transglycosylase Slt family.</text>
</comment>
<dbReference type="AlphaFoldDB" id="A0A4R7B1X2"/>
<dbReference type="Proteomes" id="UP000295611">
    <property type="component" value="Unassembled WGS sequence"/>
</dbReference>
<dbReference type="InterPro" id="IPR008258">
    <property type="entry name" value="Transglycosylase_SLT_dom_1"/>
</dbReference>
<dbReference type="InterPro" id="IPR037061">
    <property type="entry name" value="Lytic_TGlycoase_superhlx_L_sf"/>
</dbReference>
<dbReference type="RefSeq" id="WP_133682424.1">
    <property type="nucleotide sequence ID" value="NZ_SNZP01000012.1"/>
</dbReference>
<sequence>MTVFTRCFRPTVLALVLSAPALAWASAQDTLIAALDAYRANDVTRLAQLADSMPADPLRRYPAYWLTLKALDRDDDAQVTQFLAQGEPSLLNERVRREWLKKLAKRQNWGTFESEWSKLPAESRDEETQCYGDLLSLRQGRAPDNLDRLLEGRALPDGCNALINAAAARGIISRDWLWQRLRQLLAGNYTTQARQLAAANDLTFNPALLNSPARADLNTRQGQEAMLYAVEMKARSNLSQAAQTLQSVETTVGKSASGYGWGQLALLAARKQQMGDALQWFAKADRAQLNNDQWEWWTRAALRQEQWDTVQSVIQAMPAALAAKPAWQYWLARSLRAQNHVNEANLLLVKASLDRGYYGLLALDELGTTLTAMPDRVTPSDQDSATMKADPAVERALALHDIAQSARKPELRTDAQAEWRWAMRGRSDMQLLAASEIARQAGFYDMAIYSAERTKTQHDFSLRYLTPYREITQRYAKQIGIDDAWVYGLIRQESRFITVARSSAGASGLMQLMPNTARWVAKKMGLGNAPAVGDIDTNIQLGTWYMKYILTSLSGNPVLATAGYNAGPNRARAWQGSAPIEGTIYAETIPFGETRDYVQKVMTNATYYGTAMGNGHQSLKARMGTIPARGGQTTEMAP</sequence>
<evidence type="ECO:0000259" key="5">
    <source>
        <dbReference type="Pfam" id="PF14718"/>
    </source>
</evidence>
<evidence type="ECO:0000256" key="1">
    <source>
        <dbReference type="ARBA" id="ARBA00007734"/>
    </source>
</evidence>
<gene>
    <name evidence="6" type="ORF">DFP86_11227</name>
</gene>
<dbReference type="OrthoDB" id="92254at2"/>
<dbReference type="InterPro" id="IPR023346">
    <property type="entry name" value="Lysozyme-like_dom_sf"/>
</dbReference>
<dbReference type="PANTHER" id="PTHR37423">
    <property type="entry name" value="SOLUBLE LYTIC MUREIN TRANSGLYCOSYLASE-RELATED"/>
    <property type="match status" value="1"/>
</dbReference>
<reference evidence="6 7" key="1">
    <citation type="submission" date="2019-03" db="EMBL/GenBank/DDBJ databases">
        <title>Genomic Encyclopedia of Type Strains, Phase III (KMG-III): the genomes of soil and plant-associated and newly described type strains.</title>
        <authorList>
            <person name="Whitman W."/>
        </authorList>
    </citation>
    <scope>NUCLEOTIDE SEQUENCE [LARGE SCALE GENOMIC DNA]</scope>
    <source>
        <strain evidence="6 7">CECT 8976</strain>
    </source>
</reference>
<dbReference type="EMBL" id="SNZP01000012">
    <property type="protein sequence ID" value="TDR73823.1"/>
    <property type="molecule type" value="Genomic_DNA"/>
</dbReference>
<evidence type="ECO:0000313" key="7">
    <source>
        <dbReference type="Proteomes" id="UP000295611"/>
    </source>
</evidence>
<dbReference type="SUPFAM" id="SSF48435">
    <property type="entry name" value="Bacterial muramidases"/>
    <property type="match status" value="1"/>
</dbReference>
<evidence type="ECO:0000313" key="6">
    <source>
        <dbReference type="EMBL" id="TDR73823.1"/>
    </source>
</evidence>
<dbReference type="GO" id="GO:0042597">
    <property type="term" value="C:periplasmic space"/>
    <property type="evidence" value="ECO:0007669"/>
    <property type="project" value="InterPro"/>
</dbReference>
<dbReference type="PANTHER" id="PTHR37423:SF5">
    <property type="entry name" value="SOLUBLE LYTIC MUREIN TRANSGLYCOSYLASE"/>
    <property type="match status" value="1"/>
</dbReference>
<feature type="domain" description="Transglycosylase SLT" evidence="4">
    <location>
        <begin position="473"/>
        <end position="578"/>
    </location>
</feature>
<organism evidence="6 7">
    <name type="scientific">Paludibacterium purpuratum</name>
    <dbReference type="NCBI Taxonomy" id="1144873"/>
    <lineage>
        <taxon>Bacteria</taxon>
        <taxon>Pseudomonadati</taxon>
        <taxon>Pseudomonadota</taxon>
        <taxon>Betaproteobacteria</taxon>
        <taxon>Neisseriales</taxon>
        <taxon>Chromobacteriaceae</taxon>
        <taxon>Paludibacterium</taxon>
    </lineage>
</organism>
<dbReference type="Gene3D" id="1.25.20.10">
    <property type="entry name" value="Bacterial muramidases"/>
    <property type="match status" value="1"/>
</dbReference>
<dbReference type="CDD" id="cd13401">
    <property type="entry name" value="Slt70-like"/>
    <property type="match status" value="1"/>
</dbReference>
<evidence type="ECO:0000259" key="4">
    <source>
        <dbReference type="Pfam" id="PF01464"/>
    </source>
</evidence>
<dbReference type="Pfam" id="PF01464">
    <property type="entry name" value="SLT"/>
    <property type="match status" value="1"/>
</dbReference>
<dbReference type="InterPro" id="IPR008939">
    <property type="entry name" value="Lytic_TGlycosylase_superhlx_U"/>
</dbReference>
<dbReference type="InterPro" id="IPR012289">
    <property type="entry name" value="Lytic_TGlycosylase_superhlx_L"/>
</dbReference>
<accession>A0A4R7B1X2</accession>
<dbReference type="GO" id="GO:0004553">
    <property type="term" value="F:hydrolase activity, hydrolyzing O-glycosyl compounds"/>
    <property type="evidence" value="ECO:0007669"/>
    <property type="project" value="InterPro"/>
</dbReference>
<feature type="chain" id="PRO_5020534146" evidence="3">
    <location>
        <begin position="26"/>
        <end position="638"/>
    </location>
</feature>
<dbReference type="Pfam" id="PF14718">
    <property type="entry name" value="SLT_L"/>
    <property type="match status" value="1"/>
</dbReference>
<keyword evidence="2 3" id="KW-0732">Signal</keyword>
<protein>
    <submittedName>
        <fullName evidence="6">Soluble lytic murein transglycosylase</fullName>
    </submittedName>
</protein>
<name>A0A4R7B1X2_9NEIS</name>
<dbReference type="Gene3D" id="1.10.530.10">
    <property type="match status" value="1"/>
</dbReference>
<evidence type="ECO:0000256" key="2">
    <source>
        <dbReference type="ARBA" id="ARBA00022729"/>
    </source>
</evidence>
<feature type="signal peptide" evidence="3">
    <location>
        <begin position="1"/>
        <end position="25"/>
    </location>
</feature>
<keyword evidence="7" id="KW-1185">Reference proteome</keyword>
<comment type="caution">
    <text evidence="6">The sequence shown here is derived from an EMBL/GenBank/DDBJ whole genome shotgun (WGS) entry which is preliminary data.</text>
</comment>
<dbReference type="Gene3D" id="1.10.1240.20">
    <property type="entry name" value="Lytic transglycosylase, superhelical linker domain"/>
    <property type="match status" value="1"/>
</dbReference>
<evidence type="ECO:0000256" key="3">
    <source>
        <dbReference type="SAM" id="SignalP"/>
    </source>
</evidence>
<dbReference type="SUPFAM" id="SSF53955">
    <property type="entry name" value="Lysozyme-like"/>
    <property type="match status" value="1"/>
</dbReference>
<proteinExistence type="inferred from homology"/>